<evidence type="ECO:0000256" key="1">
    <source>
        <dbReference type="SAM" id="MobiDB-lite"/>
    </source>
</evidence>
<accession>A0A7S1S910</accession>
<protein>
    <submittedName>
        <fullName evidence="2">Uncharacterized protein</fullName>
    </submittedName>
</protein>
<evidence type="ECO:0000313" key="2">
    <source>
        <dbReference type="EMBL" id="CAD9186290.1"/>
    </source>
</evidence>
<dbReference type="AlphaFoldDB" id="A0A7S1S910"/>
<name>A0A7S1S910_ALECA</name>
<reference evidence="2" key="1">
    <citation type="submission" date="2021-01" db="EMBL/GenBank/DDBJ databases">
        <authorList>
            <person name="Corre E."/>
            <person name="Pelletier E."/>
            <person name="Niang G."/>
            <person name="Scheremetjew M."/>
            <person name="Finn R."/>
            <person name="Kale V."/>
            <person name="Holt S."/>
            <person name="Cochrane G."/>
            <person name="Meng A."/>
            <person name="Brown T."/>
            <person name="Cohen L."/>
        </authorList>
    </citation>
    <scope>NUCLEOTIDE SEQUENCE</scope>
    <source>
        <strain evidence="2">OF101</strain>
    </source>
</reference>
<dbReference type="EMBL" id="HBGE01105709">
    <property type="protein sequence ID" value="CAD9186290.1"/>
    <property type="molecule type" value="Transcribed_RNA"/>
</dbReference>
<sequence>MGADRWWSEAATMASIGDIDELAFPEHEDGGQGEPNTARRTNCLAAIPPLHLLEGRNDAVETDDDEEEEIWQSVEADASDDSGKAATAEIDAAAGERAGP</sequence>
<feature type="region of interest" description="Disordered" evidence="1">
    <location>
        <begin position="74"/>
        <end position="100"/>
    </location>
</feature>
<proteinExistence type="predicted"/>
<organism evidence="2">
    <name type="scientific">Alexandrium catenella</name>
    <name type="common">Red tide dinoflagellate</name>
    <name type="synonym">Gonyaulax catenella</name>
    <dbReference type="NCBI Taxonomy" id="2925"/>
    <lineage>
        <taxon>Eukaryota</taxon>
        <taxon>Sar</taxon>
        <taxon>Alveolata</taxon>
        <taxon>Dinophyceae</taxon>
        <taxon>Gonyaulacales</taxon>
        <taxon>Pyrocystaceae</taxon>
        <taxon>Alexandrium</taxon>
    </lineage>
</organism>
<feature type="compositionally biased region" description="Low complexity" evidence="1">
    <location>
        <begin position="85"/>
        <end position="100"/>
    </location>
</feature>
<gene>
    <name evidence="2" type="ORF">ACAT0790_LOCUS63064</name>
</gene>